<dbReference type="EMBL" id="LQYE01000001">
    <property type="protein sequence ID" value="OAT69922.1"/>
    <property type="molecule type" value="Genomic_DNA"/>
</dbReference>
<evidence type="ECO:0000313" key="2">
    <source>
        <dbReference type="Proteomes" id="UP000186919"/>
    </source>
</evidence>
<name>A0A179VFK3_9MYCO</name>
<gene>
    <name evidence="1" type="ORF">AWB85_00495</name>
</gene>
<dbReference type="RefSeq" id="WP_064627068.1">
    <property type="nucleotide sequence ID" value="NZ_LQYE01000001.1"/>
</dbReference>
<dbReference type="Proteomes" id="UP000186919">
    <property type="component" value="Unassembled WGS sequence"/>
</dbReference>
<dbReference type="AlphaFoldDB" id="A0A179VFK3"/>
<evidence type="ECO:0000313" key="1">
    <source>
        <dbReference type="EMBL" id="OAT69922.1"/>
    </source>
</evidence>
<protein>
    <submittedName>
        <fullName evidence="1">Uncharacterized protein</fullName>
    </submittedName>
</protein>
<organism evidence="1 2">
    <name type="scientific">Mycobacteroides immunogenum</name>
    <dbReference type="NCBI Taxonomy" id="83262"/>
    <lineage>
        <taxon>Bacteria</taxon>
        <taxon>Bacillati</taxon>
        <taxon>Actinomycetota</taxon>
        <taxon>Actinomycetes</taxon>
        <taxon>Mycobacteriales</taxon>
        <taxon>Mycobacteriaceae</taxon>
        <taxon>Mycobacteroides</taxon>
    </lineage>
</organism>
<reference evidence="1 2" key="1">
    <citation type="submission" date="2016-01" db="EMBL/GenBank/DDBJ databases">
        <title>Mycobacterium immunogenum strain CD11_6 genome sequencing and assembly.</title>
        <authorList>
            <person name="Kaur G."/>
            <person name="Nair G.R."/>
            <person name="Mayilraj S."/>
        </authorList>
    </citation>
    <scope>NUCLEOTIDE SEQUENCE [LARGE SCALE GENOMIC DNA]</scope>
    <source>
        <strain evidence="1 2">CD11-6</strain>
    </source>
</reference>
<proteinExistence type="predicted"/>
<accession>A0A179VFK3</accession>
<comment type="caution">
    <text evidence="1">The sequence shown here is derived from an EMBL/GenBank/DDBJ whole genome shotgun (WGS) entry which is preliminary data.</text>
</comment>
<sequence length="257" mass="27323">MSSPTDKLVVPEIKEPESVIDDVLHLPDYLTASKWFATIMESNFGVDPFKEAGKALAGNWPAMQQAGGALLKIADYHREYANQMRQQISVLTEVSATPLGSQPSPGGDGVNALWVGNAATAANGYFRIFSERLNAQASVMQTVGEGILQVVTKVYDAAHLLENLLQDAFDAIYQFALTAAVTAVFPPAGVAVGGASLFDRAQKAIRRVIECLTKIKTFVDLAKGVLGGILANNGVDAMKLPELTKGGYDHPGVFGDA</sequence>